<dbReference type="NCBIfam" id="TIGR03793">
    <property type="entry name" value="leader_NHLP"/>
    <property type="match status" value="1"/>
</dbReference>
<dbReference type="InterPro" id="IPR022513">
    <property type="entry name" value="TOMM_pelo"/>
</dbReference>
<dbReference type="GO" id="GO:0003824">
    <property type="term" value="F:catalytic activity"/>
    <property type="evidence" value="ECO:0007669"/>
    <property type="project" value="InterPro"/>
</dbReference>
<name>A0A0F9CA61_9ZZZZ</name>
<comment type="caution">
    <text evidence="1">The sequence shown here is derived from an EMBL/GenBank/DDBJ whole genome shotgun (WGS) entry which is preliminary data.</text>
</comment>
<gene>
    <name evidence="1" type="ORF">LCGC14_2427610</name>
</gene>
<protein>
    <recommendedName>
        <fullName evidence="2">Nitrile hydratase alpha /Thiocyanate hydrolase gamma domain-containing protein</fullName>
    </recommendedName>
</protein>
<proteinExistence type="predicted"/>
<dbReference type="Gene3D" id="3.90.330.10">
    <property type="entry name" value="Nitrile hydratase alpha /Thiocyanate hydrolase gamma"/>
    <property type="match status" value="1"/>
</dbReference>
<evidence type="ECO:0000313" key="1">
    <source>
        <dbReference type="EMBL" id="KKL23217.1"/>
    </source>
</evidence>
<dbReference type="GO" id="GO:0046914">
    <property type="term" value="F:transition metal ion binding"/>
    <property type="evidence" value="ECO:0007669"/>
    <property type="project" value="InterPro"/>
</dbReference>
<dbReference type="AlphaFoldDB" id="A0A0F9CA61"/>
<dbReference type="EMBL" id="LAZR01037056">
    <property type="protein sequence ID" value="KKL23217.1"/>
    <property type="molecule type" value="Genomic_DNA"/>
</dbReference>
<dbReference type="InterPro" id="IPR036648">
    <property type="entry name" value="CN_Hdrase_a/SCN_Hdrase_g_sf"/>
</dbReference>
<accession>A0A0F9CA61</accession>
<dbReference type="SUPFAM" id="SSF56209">
    <property type="entry name" value="Nitrile hydratase alpha chain"/>
    <property type="match status" value="1"/>
</dbReference>
<organism evidence="1">
    <name type="scientific">marine sediment metagenome</name>
    <dbReference type="NCBI Taxonomy" id="412755"/>
    <lineage>
        <taxon>unclassified sequences</taxon>
        <taxon>metagenomes</taxon>
        <taxon>ecological metagenomes</taxon>
    </lineage>
</organism>
<reference evidence="1" key="1">
    <citation type="journal article" date="2015" name="Nature">
        <title>Complex archaea that bridge the gap between prokaryotes and eukaryotes.</title>
        <authorList>
            <person name="Spang A."/>
            <person name="Saw J.H."/>
            <person name="Jorgensen S.L."/>
            <person name="Zaremba-Niedzwiedzka K."/>
            <person name="Martijn J."/>
            <person name="Lind A.E."/>
            <person name="van Eijk R."/>
            <person name="Schleper C."/>
            <person name="Guy L."/>
            <person name="Ettema T.J."/>
        </authorList>
    </citation>
    <scope>NUCLEOTIDE SEQUENCE</scope>
</reference>
<evidence type="ECO:0008006" key="2">
    <source>
        <dbReference type="Google" id="ProtNLM"/>
    </source>
</evidence>
<sequence>MQDVYQGNKKEWAKVIGQAWADEEFKGKLLADPKPVLKEYGIEFPENAKVTVLEMAENEVTLPLPPKPADFSVPAEEVLERIQASTF</sequence>